<accession>A0A5B9W002</accession>
<dbReference type="AlphaFoldDB" id="A0A5B9W002"/>
<name>A0A5B9W002_9BACT</name>
<evidence type="ECO:0008006" key="3">
    <source>
        <dbReference type="Google" id="ProtNLM"/>
    </source>
</evidence>
<dbReference type="PANTHER" id="PTHR40940:SF2">
    <property type="entry name" value="BATD"/>
    <property type="match status" value="1"/>
</dbReference>
<proteinExistence type="predicted"/>
<protein>
    <recommendedName>
        <fullName evidence="3">Protein BatD</fullName>
    </recommendedName>
</protein>
<gene>
    <name evidence="1" type="ORF">OJF2_17400</name>
</gene>
<sequence>MSSRDSRRFALLAIPIILTPAFGTAAMGRDPDSLSVRLEAEKGPYRVGQGIEIGVAVPARDERPTLELPAVRDARVFLAGTSFRPVSASAIGRVQSGENVFLTRVRLVPGRAGVLDVPPIVARLGDQSGRSQALRLRVEPVPTEGRPAGFLGGVGEFTLEADASPSSVRVGQATVYRIEIRGPAAWGSRLAPDLSRLAHLPIAPKIDELPQAAADDPPTRTFSFRILPTRPGDVLLPPVSISAYDPHAGQYFTKVTRSVPIRAVAVPELESGTVELPTHPAGWTRSSGTAAVASTIIGATLIVIASRLVRRGRAARRGPAASRRLARQLAARLASLGKAGGAEGSSEEMSPARFAAELMGALTTFASTVADRPPGALTPAEARDAFRALTGSEELASRASRLVEWCDRVLFSDELRTDGLADCCREAVALFDSLGRRTLRPLGSRRGPARSSP</sequence>
<organism evidence="1 2">
    <name type="scientific">Aquisphaera giovannonii</name>
    <dbReference type="NCBI Taxonomy" id="406548"/>
    <lineage>
        <taxon>Bacteria</taxon>
        <taxon>Pseudomonadati</taxon>
        <taxon>Planctomycetota</taxon>
        <taxon>Planctomycetia</taxon>
        <taxon>Isosphaerales</taxon>
        <taxon>Isosphaeraceae</taxon>
        <taxon>Aquisphaera</taxon>
    </lineage>
</organism>
<evidence type="ECO:0000313" key="2">
    <source>
        <dbReference type="Proteomes" id="UP000324233"/>
    </source>
</evidence>
<dbReference type="EMBL" id="CP042997">
    <property type="protein sequence ID" value="QEH33240.1"/>
    <property type="molecule type" value="Genomic_DNA"/>
</dbReference>
<dbReference type="RefSeq" id="WP_168221678.1">
    <property type="nucleotide sequence ID" value="NZ_CP042997.1"/>
</dbReference>
<dbReference type="PANTHER" id="PTHR40940">
    <property type="entry name" value="PROTEIN BATD-RELATED"/>
    <property type="match status" value="1"/>
</dbReference>
<keyword evidence="2" id="KW-1185">Reference proteome</keyword>
<dbReference type="KEGG" id="agv:OJF2_17400"/>
<dbReference type="InterPro" id="IPR025738">
    <property type="entry name" value="BatD"/>
</dbReference>
<evidence type="ECO:0000313" key="1">
    <source>
        <dbReference type="EMBL" id="QEH33240.1"/>
    </source>
</evidence>
<reference evidence="1 2" key="1">
    <citation type="submission" date="2019-08" db="EMBL/GenBank/DDBJ databases">
        <title>Deep-cultivation of Planctomycetes and their phenomic and genomic characterization uncovers novel biology.</title>
        <authorList>
            <person name="Wiegand S."/>
            <person name="Jogler M."/>
            <person name="Boedeker C."/>
            <person name="Pinto D."/>
            <person name="Vollmers J."/>
            <person name="Rivas-Marin E."/>
            <person name="Kohn T."/>
            <person name="Peeters S.H."/>
            <person name="Heuer A."/>
            <person name="Rast P."/>
            <person name="Oberbeckmann S."/>
            <person name="Bunk B."/>
            <person name="Jeske O."/>
            <person name="Meyerdierks A."/>
            <person name="Storesund J.E."/>
            <person name="Kallscheuer N."/>
            <person name="Luecker S."/>
            <person name="Lage O.M."/>
            <person name="Pohl T."/>
            <person name="Merkel B.J."/>
            <person name="Hornburger P."/>
            <person name="Mueller R.-W."/>
            <person name="Bruemmer F."/>
            <person name="Labrenz M."/>
            <person name="Spormann A.M."/>
            <person name="Op den Camp H."/>
            <person name="Overmann J."/>
            <person name="Amann R."/>
            <person name="Jetten M.S.M."/>
            <person name="Mascher T."/>
            <person name="Medema M.H."/>
            <person name="Devos D.P."/>
            <person name="Kaster A.-K."/>
            <person name="Ovreas L."/>
            <person name="Rohde M."/>
            <person name="Galperin M.Y."/>
            <person name="Jogler C."/>
        </authorList>
    </citation>
    <scope>NUCLEOTIDE SEQUENCE [LARGE SCALE GENOMIC DNA]</scope>
    <source>
        <strain evidence="1 2">OJF2</strain>
    </source>
</reference>
<dbReference type="Proteomes" id="UP000324233">
    <property type="component" value="Chromosome"/>
</dbReference>